<dbReference type="InterPro" id="IPR014038">
    <property type="entry name" value="EF1B_bsu/dsu_GNE"/>
</dbReference>
<protein>
    <recommendedName>
        <fullName evidence="5">Translation elongation factor EF1B beta/delta subunit guanine nucleotide exchange domain-containing protein</fullName>
    </recommendedName>
</protein>
<dbReference type="PANTHER" id="PTHR33144:SF45">
    <property type="entry name" value="TRANSPOSASE TNP1_EN_SPM-LIKE DOMAIN-CONTAINING PROTEIN"/>
    <property type="match status" value="1"/>
</dbReference>
<organism evidence="6 7">
    <name type="scientific">Flemingia macrophylla</name>
    <dbReference type="NCBI Taxonomy" id="520843"/>
    <lineage>
        <taxon>Eukaryota</taxon>
        <taxon>Viridiplantae</taxon>
        <taxon>Streptophyta</taxon>
        <taxon>Embryophyta</taxon>
        <taxon>Tracheophyta</taxon>
        <taxon>Spermatophyta</taxon>
        <taxon>Magnoliopsida</taxon>
        <taxon>eudicotyledons</taxon>
        <taxon>Gunneridae</taxon>
        <taxon>Pentapetalae</taxon>
        <taxon>rosids</taxon>
        <taxon>fabids</taxon>
        <taxon>Fabales</taxon>
        <taxon>Fabaceae</taxon>
        <taxon>Papilionoideae</taxon>
        <taxon>50 kb inversion clade</taxon>
        <taxon>NPAAA clade</taxon>
        <taxon>indigoferoid/millettioid clade</taxon>
        <taxon>Phaseoleae</taxon>
        <taxon>Flemingia</taxon>
    </lineage>
</organism>
<evidence type="ECO:0000256" key="1">
    <source>
        <dbReference type="ARBA" id="ARBA00007411"/>
    </source>
</evidence>
<keyword evidence="2" id="KW-0251">Elongation factor</keyword>
<evidence type="ECO:0000256" key="4">
    <source>
        <dbReference type="SAM" id="MobiDB-lite"/>
    </source>
</evidence>
<dbReference type="InterPro" id="IPR004252">
    <property type="entry name" value="Probable_transposase_24"/>
</dbReference>
<keyword evidence="7" id="KW-1185">Reference proteome</keyword>
<dbReference type="AlphaFoldDB" id="A0ABD1L5U0"/>
<dbReference type="Proteomes" id="UP001603857">
    <property type="component" value="Unassembled WGS sequence"/>
</dbReference>
<feature type="domain" description="Translation elongation factor EF1B beta/delta subunit guanine nucleotide exchange" evidence="5">
    <location>
        <begin position="472"/>
        <end position="501"/>
    </location>
</feature>
<evidence type="ECO:0000313" key="6">
    <source>
        <dbReference type="EMBL" id="KAL2318867.1"/>
    </source>
</evidence>
<keyword evidence="3" id="KW-0648">Protein biosynthesis</keyword>
<gene>
    <name evidence="6" type="ORF">Fmac_032743</name>
</gene>
<evidence type="ECO:0000256" key="2">
    <source>
        <dbReference type="ARBA" id="ARBA00022768"/>
    </source>
</evidence>
<reference evidence="6 7" key="1">
    <citation type="submission" date="2024-08" db="EMBL/GenBank/DDBJ databases">
        <title>Insights into the chromosomal genome structure of Flemingia macrophylla.</title>
        <authorList>
            <person name="Ding Y."/>
            <person name="Zhao Y."/>
            <person name="Bi W."/>
            <person name="Wu M."/>
            <person name="Zhao G."/>
            <person name="Gong Y."/>
            <person name="Li W."/>
            <person name="Zhang P."/>
        </authorList>
    </citation>
    <scope>NUCLEOTIDE SEQUENCE [LARGE SCALE GENOMIC DNA]</scope>
    <source>
        <strain evidence="6">DYQJB</strain>
        <tissue evidence="6">Leaf</tissue>
    </source>
</reference>
<accession>A0ABD1L5U0</accession>
<evidence type="ECO:0000259" key="5">
    <source>
        <dbReference type="Pfam" id="PF00736"/>
    </source>
</evidence>
<dbReference type="GO" id="GO:0003746">
    <property type="term" value="F:translation elongation factor activity"/>
    <property type="evidence" value="ECO:0007669"/>
    <property type="project" value="UniProtKB-KW"/>
</dbReference>
<dbReference type="Pfam" id="PF03004">
    <property type="entry name" value="Transposase_24"/>
    <property type="match status" value="1"/>
</dbReference>
<dbReference type="Pfam" id="PF00736">
    <property type="entry name" value="EF1_GNE"/>
    <property type="match status" value="1"/>
</dbReference>
<evidence type="ECO:0000256" key="3">
    <source>
        <dbReference type="ARBA" id="ARBA00022917"/>
    </source>
</evidence>
<feature type="region of interest" description="Disordered" evidence="4">
    <location>
        <begin position="252"/>
        <end position="275"/>
    </location>
</feature>
<dbReference type="EMBL" id="JBGMDY010000011">
    <property type="protein sequence ID" value="KAL2318867.1"/>
    <property type="molecule type" value="Genomic_DNA"/>
</dbReference>
<dbReference type="Gene3D" id="3.30.70.60">
    <property type="match status" value="1"/>
</dbReference>
<proteinExistence type="inferred from homology"/>
<evidence type="ECO:0000313" key="7">
    <source>
        <dbReference type="Proteomes" id="UP001603857"/>
    </source>
</evidence>
<name>A0ABD1L5U0_9FABA</name>
<comment type="caution">
    <text evidence="6">The sequence shown here is derived from an EMBL/GenBank/DDBJ whole genome shotgun (WGS) entry which is preliminary data.</text>
</comment>
<feature type="compositionally biased region" description="Pro residues" evidence="4">
    <location>
        <begin position="252"/>
        <end position="261"/>
    </location>
</feature>
<dbReference type="PANTHER" id="PTHR33144">
    <property type="entry name" value="OS10G0409366 PROTEIN-RELATED"/>
    <property type="match status" value="1"/>
</dbReference>
<dbReference type="InterPro" id="IPR014717">
    <property type="entry name" value="Transl_elong_EF1B/ribsomal_bS6"/>
</dbReference>
<comment type="similarity">
    <text evidence="1">Belongs to the EF-1-beta/EF-1-delta family.</text>
</comment>
<dbReference type="InterPro" id="IPR036219">
    <property type="entry name" value="eEF-1beta-like_sf"/>
</dbReference>
<sequence length="845" mass="95670">MNSWGDGRRGTGQEPEAVAVVVPMEVTLKVVVAMGVSGCGGFRSGYGGNAQCRGGYGDGKAELLKLDVHITSDAATIRKNKVGFRSKPRPYIIDRTISVLCGLYPINWHGRYVLQKPNLSSCGYHQPVYLWVDEGATITDSLGNPLQDSQGRTYKYANFFSSRPTYGPEYYYLPQPSPPASIHLLTRTPFFGLRLRPQPPPIVLEEQFLHPPSIYYLTKHFLTLTISDPHPHPQPDTTSLSPRTRQLILPLHTPPTIPSSPPRKRKSPARAILTPLPSPPTFPTVQFIELFTKFSPIPLPQYWNPTAHDLAMYGHLSLCHNTSLQLYIPPSLYTPVHTQFLIIPDKIHPRLPPIDKNKMKDTKLPVQSLPKPTRFELRHFSGVNCDIPQNPATAACGILKAYDHEQKDREIVAYASRQLKSHEQNDLIHNLELAVVVFIEYVFCSQLYPDFLSKRRRINQLDPIVEPVGKSSVLLDVKPWDDEIDMKKLEEAVRSVEMEGLYFPLFRNPVWKAMDDKIKLKQEQEEFKAELKSMCEAALWRRSQGEFPNVEDWRFLVKFVQVLSCISMRISMEGDEELLAQTETANPRGRKMGSARRKMMSNQINPKLHQIDDILQDKKKNLERTLKKILEKAKRHSCCLNSSIQEDEITILHVGRQSTHCWTVEAIDFEETIKKIKVKVKGVNNLPRELRIIVEFDDQGQAIGEAQALLAGFLGTLAADCKLFPMDYDRWSGPSGVPKAYFDDCFETILKDLCKRNKEIRSKQVIPHTGGSKANPRRRNELLLQTGKIPSRGQLYIDTHKRKDGSFVNDAAKTIAEQIQVGLTQSTVDESEVSPLDVVGRVLGP</sequence>
<dbReference type="CDD" id="cd00292">
    <property type="entry name" value="EF1B"/>
    <property type="match status" value="1"/>
</dbReference>
<dbReference type="SUPFAM" id="SSF54984">
    <property type="entry name" value="eEF-1beta-like"/>
    <property type="match status" value="1"/>
</dbReference>